<feature type="transmembrane region" description="Helical" evidence="5">
    <location>
        <begin position="80"/>
        <end position="101"/>
    </location>
</feature>
<reference evidence="7" key="1">
    <citation type="submission" date="2007-10" db="EMBL/GenBank/DDBJ databases">
        <title>Complete genome of Alkaliphilus oremlandii OhILAs.</title>
        <authorList>
            <person name="Copeland A."/>
            <person name="Lucas S."/>
            <person name="Lapidus A."/>
            <person name="Barry K."/>
            <person name="Detter J.C."/>
            <person name="Glavina del Rio T."/>
            <person name="Hammon N."/>
            <person name="Israni S."/>
            <person name="Dalin E."/>
            <person name="Tice H."/>
            <person name="Pitluck S."/>
            <person name="Chain P."/>
            <person name="Malfatti S."/>
            <person name="Shin M."/>
            <person name="Vergez L."/>
            <person name="Schmutz J."/>
            <person name="Larimer F."/>
            <person name="Land M."/>
            <person name="Hauser L."/>
            <person name="Kyrpides N."/>
            <person name="Mikhailova N."/>
            <person name="Stolz J.F."/>
            <person name="Dawson A."/>
            <person name="Fisher E."/>
            <person name="Crable B."/>
            <person name="Perera E."/>
            <person name="Lisak J."/>
            <person name="Ranganathan M."/>
            <person name="Basu P."/>
            <person name="Richardson P."/>
        </authorList>
    </citation>
    <scope>NUCLEOTIDE SEQUENCE [LARGE SCALE GENOMIC DNA]</scope>
    <source>
        <strain evidence="7">OhILAs</strain>
    </source>
</reference>
<evidence type="ECO:0000256" key="5">
    <source>
        <dbReference type="SAM" id="Phobius"/>
    </source>
</evidence>
<accession>A8MI64</accession>
<evidence type="ECO:0000313" key="6">
    <source>
        <dbReference type="EMBL" id="ABW19496.1"/>
    </source>
</evidence>
<evidence type="ECO:0000256" key="4">
    <source>
        <dbReference type="ARBA" id="ARBA00023136"/>
    </source>
</evidence>
<gene>
    <name evidence="6" type="ordered locus">Clos_1958</name>
</gene>
<dbReference type="Proteomes" id="UP000000269">
    <property type="component" value="Chromosome"/>
</dbReference>
<evidence type="ECO:0008006" key="8">
    <source>
        <dbReference type="Google" id="ProtNLM"/>
    </source>
</evidence>
<protein>
    <recommendedName>
        <fullName evidence="8">Ion transport domain-containing protein</fullName>
    </recommendedName>
</protein>
<name>A8MI64_ALKOO</name>
<keyword evidence="2 5" id="KW-0812">Transmembrane</keyword>
<proteinExistence type="predicted"/>
<dbReference type="InterPro" id="IPR027359">
    <property type="entry name" value="Volt_channel_dom_sf"/>
</dbReference>
<evidence type="ECO:0000256" key="1">
    <source>
        <dbReference type="ARBA" id="ARBA00004141"/>
    </source>
</evidence>
<evidence type="ECO:0000256" key="3">
    <source>
        <dbReference type="ARBA" id="ARBA00022989"/>
    </source>
</evidence>
<dbReference type="GO" id="GO:0016020">
    <property type="term" value="C:membrane"/>
    <property type="evidence" value="ECO:0007669"/>
    <property type="project" value="UniProtKB-SubCell"/>
</dbReference>
<feature type="transmembrane region" description="Helical" evidence="5">
    <location>
        <begin position="20"/>
        <end position="42"/>
    </location>
</feature>
<dbReference type="KEGG" id="aoe:Clos_1958"/>
<dbReference type="STRING" id="350688.Clos_1958"/>
<keyword evidence="3 5" id="KW-1133">Transmembrane helix</keyword>
<dbReference type="OrthoDB" id="9947788at2"/>
<sequence length="165" mass="19307">MSEIQSHNKPLQALIRIYKILMITLSLGIMFLSVWDIFFTLQERTIHLINQFDLLIMFIFIMDLLVNLKLSKDKKNFIKMSIIEVIIITPFAVFLKVPVFFKKSNGMGNQAVYMAHHPKLKGFISTILSQKFILRSIAFVMKPSVIRATKFFNLSRNYFNKVKKD</sequence>
<dbReference type="SUPFAM" id="SSF81324">
    <property type="entry name" value="Voltage-gated potassium channels"/>
    <property type="match status" value="1"/>
</dbReference>
<keyword evidence="7" id="KW-1185">Reference proteome</keyword>
<dbReference type="EMBL" id="CP000853">
    <property type="protein sequence ID" value="ABW19496.1"/>
    <property type="molecule type" value="Genomic_DNA"/>
</dbReference>
<dbReference type="RefSeq" id="WP_012159808.1">
    <property type="nucleotide sequence ID" value="NC_009922.1"/>
</dbReference>
<evidence type="ECO:0000313" key="7">
    <source>
        <dbReference type="Proteomes" id="UP000000269"/>
    </source>
</evidence>
<keyword evidence="4 5" id="KW-0472">Membrane</keyword>
<evidence type="ECO:0000256" key="2">
    <source>
        <dbReference type="ARBA" id="ARBA00022692"/>
    </source>
</evidence>
<feature type="transmembrane region" description="Helical" evidence="5">
    <location>
        <begin position="48"/>
        <end position="68"/>
    </location>
</feature>
<dbReference type="AlphaFoldDB" id="A8MI64"/>
<dbReference type="HOGENOM" id="CLU_1607408_0_0_9"/>
<dbReference type="Gene3D" id="1.20.120.350">
    <property type="entry name" value="Voltage-gated potassium channels. Chain C"/>
    <property type="match status" value="1"/>
</dbReference>
<organism evidence="6 7">
    <name type="scientific">Alkaliphilus oremlandii (strain OhILAs)</name>
    <name type="common">Clostridium oremlandii (strain OhILAs)</name>
    <dbReference type="NCBI Taxonomy" id="350688"/>
    <lineage>
        <taxon>Bacteria</taxon>
        <taxon>Bacillati</taxon>
        <taxon>Bacillota</taxon>
        <taxon>Clostridia</taxon>
        <taxon>Peptostreptococcales</taxon>
        <taxon>Natronincolaceae</taxon>
        <taxon>Alkaliphilus</taxon>
    </lineage>
</organism>
<comment type="subcellular location">
    <subcellularLocation>
        <location evidence="1">Membrane</location>
        <topology evidence="1">Multi-pass membrane protein</topology>
    </subcellularLocation>
</comment>